<dbReference type="RefSeq" id="WP_201504899.1">
    <property type="nucleotide sequence ID" value="NZ_BAAAFR010000004.1"/>
</dbReference>
<gene>
    <name evidence="2" type="ORF">GCM10009129_13810</name>
</gene>
<accession>A0ABP3FGV0</accession>
<organism evidence="2 3">
    <name type="scientific">Psychrobacter aestuarii</name>
    <dbReference type="NCBI Taxonomy" id="556327"/>
    <lineage>
        <taxon>Bacteria</taxon>
        <taxon>Pseudomonadati</taxon>
        <taxon>Pseudomonadota</taxon>
        <taxon>Gammaproteobacteria</taxon>
        <taxon>Moraxellales</taxon>
        <taxon>Moraxellaceae</taxon>
        <taxon>Psychrobacter</taxon>
    </lineage>
</organism>
<evidence type="ECO:0000313" key="3">
    <source>
        <dbReference type="Proteomes" id="UP001501787"/>
    </source>
</evidence>
<name>A0ABP3FGV0_9GAMM</name>
<reference evidence="3" key="1">
    <citation type="journal article" date="2019" name="Int. J. Syst. Evol. Microbiol.">
        <title>The Global Catalogue of Microorganisms (GCM) 10K type strain sequencing project: providing services to taxonomists for standard genome sequencing and annotation.</title>
        <authorList>
            <consortium name="The Broad Institute Genomics Platform"/>
            <consortium name="The Broad Institute Genome Sequencing Center for Infectious Disease"/>
            <person name="Wu L."/>
            <person name="Ma J."/>
        </authorList>
    </citation>
    <scope>NUCLEOTIDE SEQUENCE [LARGE SCALE GENOMIC DNA]</scope>
    <source>
        <strain evidence="3">JCM 16343</strain>
    </source>
</reference>
<sequence length="67" mass="7815">MADINERLDNKNHRPRGLKCTVNQDINTVFAVSVSRFACLSYSFFLFSRHKKLTMMVSFFIVVDNQL</sequence>
<proteinExistence type="predicted"/>
<comment type="caution">
    <text evidence="2">The sequence shown here is derived from an EMBL/GenBank/DDBJ whole genome shotgun (WGS) entry which is preliminary data.</text>
</comment>
<keyword evidence="1" id="KW-0812">Transmembrane</keyword>
<keyword evidence="1" id="KW-0472">Membrane</keyword>
<keyword evidence="3" id="KW-1185">Reference proteome</keyword>
<evidence type="ECO:0000256" key="1">
    <source>
        <dbReference type="SAM" id="Phobius"/>
    </source>
</evidence>
<evidence type="ECO:0000313" key="2">
    <source>
        <dbReference type="EMBL" id="GAA0317536.1"/>
    </source>
</evidence>
<keyword evidence="1" id="KW-1133">Transmembrane helix</keyword>
<feature type="transmembrane region" description="Helical" evidence="1">
    <location>
        <begin position="26"/>
        <end position="47"/>
    </location>
</feature>
<dbReference type="EMBL" id="BAAAFR010000004">
    <property type="protein sequence ID" value="GAA0317536.1"/>
    <property type="molecule type" value="Genomic_DNA"/>
</dbReference>
<dbReference type="Proteomes" id="UP001501787">
    <property type="component" value="Unassembled WGS sequence"/>
</dbReference>
<protein>
    <submittedName>
        <fullName evidence="2">Uncharacterized protein</fullName>
    </submittedName>
</protein>